<evidence type="ECO:0000259" key="1">
    <source>
        <dbReference type="PROSITE" id="PS50053"/>
    </source>
</evidence>
<protein>
    <recommendedName>
        <fullName evidence="1">Ubiquitin-like domain-containing protein</fullName>
    </recommendedName>
</protein>
<dbReference type="AlphaFoldDB" id="A0A6V7QDW7"/>
<feature type="domain" description="Ubiquitin-like" evidence="1">
    <location>
        <begin position="30"/>
        <end position="93"/>
    </location>
</feature>
<dbReference type="Gene3D" id="3.10.20.90">
    <property type="entry name" value="Phosphatidylinositol 3-kinase Catalytic Subunit, Chain A, domain 1"/>
    <property type="match status" value="1"/>
</dbReference>
<accession>A0A6V7QDW7</accession>
<reference evidence="2" key="1">
    <citation type="submission" date="2020-07" db="EMBL/GenBank/DDBJ databases">
        <authorList>
            <person name="Lin J."/>
        </authorList>
    </citation>
    <scope>NUCLEOTIDE SEQUENCE</scope>
</reference>
<dbReference type="PROSITE" id="PS50053">
    <property type="entry name" value="UBIQUITIN_2"/>
    <property type="match status" value="1"/>
</dbReference>
<dbReference type="SUPFAM" id="SSF54236">
    <property type="entry name" value="Ubiquitin-like"/>
    <property type="match status" value="1"/>
</dbReference>
<dbReference type="InterPro" id="IPR000626">
    <property type="entry name" value="Ubiquitin-like_dom"/>
</dbReference>
<evidence type="ECO:0000313" key="2">
    <source>
        <dbReference type="EMBL" id="CAD1841057.1"/>
    </source>
</evidence>
<proteinExistence type="predicted"/>
<sequence length="135" mass="15459">MPKLRSLGDRILYGVTRLEAHMLPRTNGDMEIFVRSNNGNYALEVDSSNTIWDVLIAVLGDIRSLGRWPKPTLWFNGSVLEEAKSLSDYGIHDRCVDEKKYIMILQPSVIWLKEYDKVLLDLMVVLHTRNGGNLQ</sequence>
<gene>
    <name evidence="2" type="ORF">CB5_LOCUS24268</name>
</gene>
<name>A0A6V7QDW7_ANACO</name>
<organism evidence="2">
    <name type="scientific">Ananas comosus var. bracteatus</name>
    <name type="common">red pineapple</name>
    <dbReference type="NCBI Taxonomy" id="296719"/>
    <lineage>
        <taxon>Eukaryota</taxon>
        <taxon>Viridiplantae</taxon>
        <taxon>Streptophyta</taxon>
        <taxon>Embryophyta</taxon>
        <taxon>Tracheophyta</taxon>
        <taxon>Spermatophyta</taxon>
        <taxon>Magnoliopsida</taxon>
        <taxon>Liliopsida</taxon>
        <taxon>Poales</taxon>
        <taxon>Bromeliaceae</taxon>
        <taxon>Bromelioideae</taxon>
        <taxon>Ananas</taxon>
    </lineage>
</organism>
<dbReference type="EMBL" id="LR862135">
    <property type="protein sequence ID" value="CAD1841057.1"/>
    <property type="molecule type" value="Genomic_DNA"/>
</dbReference>
<dbReference type="InterPro" id="IPR029071">
    <property type="entry name" value="Ubiquitin-like_domsf"/>
</dbReference>